<dbReference type="InterPro" id="IPR002611">
    <property type="entry name" value="IstB_ATP-bd"/>
</dbReference>
<dbReference type="InterPro" id="IPR027417">
    <property type="entry name" value="P-loop_NTPase"/>
</dbReference>
<proteinExistence type="predicted"/>
<protein>
    <submittedName>
        <fullName evidence="2">DnaC DNA replication protein</fullName>
    </submittedName>
</protein>
<dbReference type="EMBL" id="LR796277">
    <property type="protein sequence ID" value="CAB4133833.1"/>
    <property type="molecule type" value="Genomic_DNA"/>
</dbReference>
<evidence type="ECO:0000313" key="2">
    <source>
        <dbReference type="EMBL" id="CAB4133833.1"/>
    </source>
</evidence>
<feature type="domain" description="IstB-like ATP-binding" evidence="1">
    <location>
        <begin position="7"/>
        <end position="138"/>
    </location>
</feature>
<name>A0A6J5LKF3_9CAUD</name>
<evidence type="ECO:0000259" key="1">
    <source>
        <dbReference type="Pfam" id="PF01695"/>
    </source>
</evidence>
<dbReference type="SUPFAM" id="SSF52540">
    <property type="entry name" value="P-loop containing nucleoside triphosphate hydrolases"/>
    <property type="match status" value="1"/>
</dbReference>
<accession>A0A6J5LKF3</accession>
<reference evidence="2" key="1">
    <citation type="submission" date="2020-04" db="EMBL/GenBank/DDBJ databases">
        <authorList>
            <person name="Chiriac C."/>
            <person name="Salcher M."/>
            <person name="Ghai R."/>
            <person name="Kavagutti S V."/>
        </authorList>
    </citation>
    <scope>NUCLEOTIDE SEQUENCE</scope>
</reference>
<gene>
    <name evidence="2" type="ORF">UFOVP264_36</name>
</gene>
<dbReference type="Gene3D" id="3.40.50.300">
    <property type="entry name" value="P-loop containing nucleotide triphosphate hydrolases"/>
    <property type="match status" value="1"/>
</dbReference>
<sequence>MTAETICSWMKKPEKILLYHGSSGCGKTFFCAALTSWCFDNFKSFRYHRDEDVLRRLRLGISEGSGDYLLHLQYLIDDDFIILDDVGSGINPEKFTNRDLEFRREVFFSFLDYRYNRQLPTVITSNFTKNDFKEIYSERIISRLFAKENTIISAFDGPDKRQLGM</sequence>
<dbReference type="GO" id="GO:0006260">
    <property type="term" value="P:DNA replication"/>
    <property type="evidence" value="ECO:0007669"/>
    <property type="project" value="TreeGrafter"/>
</dbReference>
<organism evidence="2">
    <name type="scientific">uncultured Caudovirales phage</name>
    <dbReference type="NCBI Taxonomy" id="2100421"/>
    <lineage>
        <taxon>Viruses</taxon>
        <taxon>Duplodnaviria</taxon>
        <taxon>Heunggongvirae</taxon>
        <taxon>Uroviricota</taxon>
        <taxon>Caudoviricetes</taxon>
        <taxon>Peduoviridae</taxon>
        <taxon>Maltschvirus</taxon>
        <taxon>Maltschvirus maltsch</taxon>
    </lineage>
</organism>
<dbReference type="PANTHER" id="PTHR30050:SF4">
    <property type="entry name" value="ATP-BINDING PROTEIN RV3427C IN INSERTION SEQUENCE-RELATED"/>
    <property type="match status" value="1"/>
</dbReference>
<dbReference type="Pfam" id="PF01695">
    <property type="entry name" value="IstB_IS21"/>
    <property type="match status" value="1"/>
</dbReference>
<dbReference type="PANTHER" id="PTHR30050">
    <property type="entry name" value="CHROMOSOMAL REPLICATION INITIATOR PROTEIN DNAA"/>
    <property type="match status" value="1"/>
</dbReference>
<dbReference type="GO" id="GO:0005524">
    <property type="term" value="F:ATP binding"/>
    <property type="evidence" value="ECO:0007669"/>
    <property type="project" value="InterPro"/>
</dbReference>